<name>A0A5F2B105_9LEPT</name>
<feature type="domain" description="Glycosyltransferase subfamily 4-like N-terminal" evidence="3">
    <location>
        <begin position="15"/>
        <end position="195"/>
    </location>
</feature>
<dbReference type="InterPro" id="IPR028098">
    <property type="entry name" value="Glyco_trans_4-like_N"/>
</dbReference>
<gene>
    <name evidence="4" type="ORF">EHQ76_13935</name>
</gene>
<organism evidence="4 5">
    <name type="scientific">Leptospira barantonii</name>
    <dbReference type="NCBI Taxonomy" id="2023184"/>
    <lineage>
        <taxon>Bacteria</taxon>
        <taxon>Pseudomonadati</taxon>
        <taxon>Spirochaetota</taxon>
        <taxon>Spirochaetia</taxon>
        <taxon>Leptospirales</taxon>
        <taxon>Leptospiraceae</taxon>
        <taxon>Leptospira</taxon>
    </lineage>
</organism>
<dbReference type="GO" id="GO:0009103">
    <property type="term" value="P:lipopolysaccharide biosynthetic process"/>
    <property type="evidence" value="ECO:0007669"/>
    <property type="project" value="TreeGrafter"/>
</dbReference>
<dbReference type="CDD" id="cd03809">
    <property type="entry name" value="GT4_MtfB-like"/>
    <property type="match status" value="1"/>
</dbReference>
<reference evidence="4 5" key="1">
    <citation type="journal article" date="2019" name="PLoS Negl. Trop. Dis.">
        <title>Revisiting the worldwide diversity of Leptospira species in the environment.</title>
        <authorList>
            <person name="Vincent A.T."/>
            <person name="Schiettekatte O."/>
            <person name="Bourhy P."/>
            <person name="Veyrier F.J."/>
            <person name="Picardeau M."/>
        </authorList>
    </citation>
    <scope>NUCLEOTIDE SEQUENCE [LARGE SCALE GENOMIC DNA]</scope>
    <source>
        <strain evidence="4 5">201702444</strain>
    </source>
</reference>
<dbReference type="Pfam" id="PF00534">
    <property type="entry name" value="Glycos_transf_1"/>
    <property type="match status" value="1"/>
</dbReference>
<protein>
    <submittedName>
        <fullName evidence="4">Glycosyltransferase family 1 protein</fullName>
    </submittedName>
</protein>
<evidence type="ECO:0000259" key="3">
    <source>
        <dbReference type="Pfam" id="PF13439"/>
    </source>
</evidence>
<sequence length="390" mass="45994">MKILYDHQIFTLQSFGGISRYFYEIMRGLKKNFAVDVKHSVLYSSNEYLKDRELFPLEKEYSYKDWYPSIRFRGMYRVFSLLQWFGLIPYPKREMARLILKEIANEDFDIFHPTYYSPYFLKDLSNRKKPYVLTVYDMIHEKFPDYFSDAREVIENKKTAIQNADLIVAISENTKSDLLKYYNIPESKVKVIYLGTSFASDSLNGKVSESNKKDYILFTGNRSHYKNFSFFLKSIRAIFQEFPRLQLYCVGGGAFNREELQLIREFGLLERVEQFRFENDEELAAYYKNALLFVFPSRYEGFGIPLLEAFGCGCPVVCSNTSSFPEVAGEAVFYFDPDQSESIYTTLRTALLEPEQREEKIQKGRIQLSKFSWEKATKETYELYESIINN</sequence>
<dbReference type="RefSeq" id="WP_135671471.1">
    <property type="nucleotide sequence ID" value="NZ_RQGN01000071.1"/>
</dbReference>
<dbReference type="Pfam" id="PF13439">
    <property type="entry name" value="Glyco_transf_4"/>
    <property type="match status" value="1"/>
</dbReference>
<evidence type="ECO:0000313" key="5">
    <source>
        <dbReference type="Proteomes" id="UP000298429"/>
    </source>
</evidence>
<dbReference type="OrthoDB" id="9797829at2"/>
<accession>A0A5F2B105</accession>
<evidence type="ECO:0000256" key="1">
    <source>
        <dbReference type="ARBA" id="ARBA00022679"/>
    </source>
</evidence>
<evidence type="ECO:0000313" key="4">
    <source>
        <dbReference type="EMBL" id="TGL98125.1"/>
    </source>
</evidence>
<dbReference type="GO" id="GO:0016757">
    <property type="term" value="F:glycosyltransferase activity"/>
    <property type="evidence" value="ECO:0007669"/>
    <property type="project" value="InterPro"/>
</dbReference>
<keyword evidence="1 4" id="KW-0808">Transferase</keyword>
<dbReference type="PANTHER" id="PTHR46401">
    <property type="entry name" value="GLYCOSYLTRANSFERASE WBBK-RELATED"/>
    <property type="match status" value="1"/>
</dbReference>
<dbReference type="PANTHER" id="PTHR46401:SF2">
    <property type="entry name" value="GLYCOSYLTRANSFERASE WBBK-RELATED"/>
    <property type="match status" value="1"/>
</dbReference>
<dbReference type="Proteomes" id="UP000298429">
    <property type="component" value="Unassembled WGS sequence"/>
</dbReference>
<dbReference type="SUPFAM" id="SSF53756">
    <property type="entry name" value="UDP-Glycosyltransferase/glycogen phosphorylase"/>
    <property type="match status" value="1"/>
</dbReference>
<dbReference type="AlphaFoldDB" id="A0A5F2B105"/>
<comment type="caution">
    <text evidence="4">The sequence shown here is derived from an EMBL/GenBank/DDBJ whole genome shotgun (WGS) entry which is preliminary data.</text>
</comment>
<evidence type="ECO:0000259" key="2">
    <source>
        <dbReference type="Pfam" id="PF00534"/>
    </source>
</evidence>
<dbReference type="EMBL" id="RQGN01000071">
    <property type="protein sequence ID" value="TGL98125.1"/>
    <property type="molecule type" value="Genomic_DNA"/>
</dbReference>
<proteinExistence type="predicted"/>
<feature type="domain" description="Glycosyl transferase family 1" evidence="2">
    <location>
        <begin position="207"/>
        <end position="365"/>
    </location>
</feature>
<dbReference type="InterPro" id="IPR001296">
    <property type="entry name" value="Glyco_trans_1"/>
</dbReference>
<dbReference type="Gene3D" id="3.40.50.2000">
    <property type="entry name" value="Glycogen Phosphorylase B"/>
    <property type="match status" value="2"/>
</dbReference>